<dbReference type="Gene3D" id="3.40.50.720">
    <property type="entry name" value="NAD(P)-binding Rossmann-like Domain"/>
    <property type="match status" value="1"/>
</dbReference>
<dbReference type="InterPro" id="IPR032095">
    <property type="entry name" value="Sacchrp_dh-like_C"/>
</dbReference>
<dbReference type="GO" id="GO:0004753">
    <property type="term" value="F:saccharopine dehydrogenase activity"/>
    <property type="evidence" value="ECO:0007669"/>
    <property type="project" value="TreeGrafter"/>
</dbReference>
<sequence>MKSILVIGAGRSSTALIDYLIRCSEKNQWKTIVADLDLDLAKAKVGDSDFANAVALDLNDHEKLNSLICEADIVISMVPAHMHMKVANFCLKESKNLITASYVSDEMMELDQQVKDKGLIFLNECGLDPGLDHMSAMRIIDEIKSEEGNELTAFETFTGGLLAEHTEKNNPWQYKFTWNPRNVVMAGTGTVKFIQEGKFKFIPYHRLFRRTEIIEVPEYGFYEGYANRDSLKYLDVYKLRGIKTLYRGTLRRPGFCRAWDAFIQLGATDDTYFMEGVQNMTHREFINSFLAYNPHDSVELKLAHYLRIDLDSEVMHKMSWLDMFKEIPVGLGKGTPAQILEHILKKKWTMNSDDDDRIVMVHKFRYNSKQGEQAIDSFMVIEGDDAERTAMAKTVGLPLGIAAEMILMDKIDAKGVVRPVSPEIYNPILDQLESMGIVFKEYKYQLES</sequence>
<organism evidence="4 5">
    <name type="scientific">Marinigracilibium pacificum</name>
    <dbReference type="NCBI Taxonomy" id="2729599"/>
    <lineage>
        <taxon>Bacteria</taxon>
        <taxon>Pseudomonadati</taxon>
        <taxon>Bacteroidota</taxon>
        <taxon>Cytophagia</taxon>
        <taxon>Cytophagales</taxon>
        <taxon>Flammeovirgaceae</taxon>
        <taxon>Marinigracilibium</taxon>
    </lineage>
</organism>
<dbReference type="SUPFAM" id="SSF55347">
    <property type="entry name" value="Glyceraldehyde-3-phosphate dehydrogenase-like, C-terminal domain"/>
    <property type="match status" value="1"/>
</dbReference>
<keyword evidence="1" id="KW-0560">Oxidoreductase</keyword>
<evidence type="ECO:0000313" key="4">
    <source>
        <dbReference type="EMBL" id="NMM50555.1"/>
    </source>
</evidence>
<evidence type="ECO:0000256" key="1">
    <source>
        <dbReference type="ARBA" id="ARBA00023002"/>
    </source>
</evidence>
<name>A0A848J4Z4_9BACT</name>
<evidence type="ECO:0000313" key="5">
    <source>
        <dbReference type="Proteomes" id="UP000559010"/>
    </source>
</evidence>
<reference evidence="4 5" key="1">
    <citation type="submission" date="2020-04" db="EMBL/GenBank/DDBJ databases">
        <title>Flammeovirgaceae bacterium KN852 isolated from deep sea.</title>
        <authorList>
            <person name="Zhang D.-C."/>
        </authorList>
    </citation>
    <scope>NUCLEOTIDE SEQUENCE [LARGE SCALE GENOMIC DNA]</scope>
    <source>
        <strain evidence="4 5">KN852</strain>
    </source>
</reference>
<keyword evidence="5" id="KW-1185">Reference proteome</keyword>
<dbReference type="InterPro" id="IPR005097">
    <property type="entry name" value="Sacchrp_dh_NADP-bd"/>
</dbReference>
<gene>
    <name evidence="4" type="ORF">HH304_19250</name>
</gene>
<dbReference type="EMBL" id="JABBNU010000014">
    <property type="protein sequence ID" value="NMM50555.1"/>
    <property type="molecule type" value="Genomic_DNA"/>
</dbReference>
<dbReference type="SUPFAM" id="SSF51735">
    <property type="entry name" value="NAD(P)-binding Rossmann-fold domains"/>
    <property type="match status" value="1"/>
</dbReference>
<comment type="caution">
    <text evidence="4">The sequence shown here is derived from an EMBL/GenBank/DDBJ whole genome shotgun (WGS) entry which is preliminary data.</text>
</comment>
<evidence type="ECO:0000259" key="2">
    <source>
        <dbReference type="Pfam" id="PF03435"/>
    </source>
</evidence>
<dbReference type="InterPro" id="IPR036291">
    <property type="entry name" value="NAD(P)-bd_dom_sf"/>
</dbReference>
<dbReference type="Pfam" id="PF16653">
    <property type="entry name" value="Sacchrp_dh_C"/>
    <property type="match status" value="1"/>
</dbReference>
<feature type="domain" description="Saccharopine dehydrogenase NADP binding" evidence="2">
    <location>
        <begin position="4"/>
        <end position="121"/>
    </location>
</feature>
<dbReference type="GO" id="GO:0005737">
    <property type="term" value="C:cytoplasm"/>
    <property type="evidence" value="ECO:0007669"/>
    <property type="project" value="TreeGrafter"/>
</dbReference>
<dbReference type="Proteomes" id="UP000559010">
    <property type="component" value="Unassembled WGS sequence"/>
</dbReference>
<dbReference type="GO" id="GO:0019878">
    <property type="term" value="P:lysine biosynthetic process via aminoadipic acid"/>
    <property type="evidence" value="ECO:0007669"/>
    <property type="project" value="TreeGrafter"/>
</dbReference>
<evidence type="ECO:0000259" key="3">
    <source>
        <dbReference type="Pfam" id="PF16653"/>
    </source>
</evidence>
<protein>
    <submittedName>
        <fullName evidence="4">Saccharopine dehydrogenase</fullName>
    </submittedName>
</protein>
<dbReference type="PANTHER" id="PTHR11133">
    <property type="entry name" value="SACCHAROPINE DEHYDROGENASE"/>
    <property type="match status" value="1"/>
</dbReference>
<accession>A0A848J4Z4</accession>
<dbReference type="RefSeq" id="WP_169684920.1">
    <property type="nucleotide sequence ID" value="NZ_JABBNU010000014.1"/>
</dbReference>
<dbReference type="AlphaFoldDB" id="A0A848J4Z4"/>
<dbReference type="Gene3D" id="1.10.1870.10">
    <property type="entry name" value="Domain 3, Saccharopine reductase"/>
    <property type="match status" value="1"/>
</dbReference>
<dbReference type="PANTHER" id="PTHR11133:SF22">
    <property type="entry name" value="ALPHA-AMINOADIPIC SEMIALDEHYDE SYNTHASE, MITOCHONDRIAL"/>
    <property type="match status" value="1"/>
</dbReference>
<proteinExistence type="predicted"/>
<dbReference type="InterPro" id="IPR051168">
    <property type="entry name" value="AASS"/>
</dbReference>
<dbReference type="Gene3D" id="3.30.360.10">
    <property type="entry name" value="Dihydrodipicolinate Reductase, domain 2"/>
    <property type="match status" value="1"/>
</dbReference>
<feature type="domain" description="Saccharopine dehydrogenase-like C-terminal" evidence="3">
    <location>
        <begin position="126"/>
        <end position="437"/>
    </location>
</feature>
<dbReference type="Pfam" id="PF03435">
    <property type="entry name" value="Sacchrp_dh_NADP"/>
    <property type="match status" value="1"/>
</dbReference>